<evidence type="ECO:0000256" key="1">
    <source>
        <dbReference type="ARBA" id="ARBA00004141"/>
    </source>
</evidence>
<evidence type="ECO:0000256" key="8">
    <source>
        <dbReference type="SAM" id="MobiDB-lite"/>
    </source>
</evidence>
<gene>
    <name evidence="9" type="ORF">CLEP1334_LOCUS9426</name>
</gene>
<dbReference type="GO" id="GO:0022857">
    <property type="term" value="F:transmembrane transporter activity"/>
    <property type="evidence" value="ECO:0007669"/>
    <property type="project" value="UniProtKB-UniRule"/>
</dbReference>
<reference evidence="9" key="1">
    <citation type="submission" date="2021-01" db="EMBL/GenBank/DDBJ databases">
        <authorList>
            <person name="Corre E."/>
            <person name="Pelletier E."/>
            <person name="Niang G."/>
            <person name="Scheremetjew M."/>
            <person name="Finn R."/>
            <person name="Kale V."/>
            <person name="Holt S."/>
            <person name="Cochrane G."/>
            <person name="Meng A."/>
            <person name="Brown T."/>
            <person name="Cohen L."/>
        </authorList>
    </citation>
    <scope>NUCLEOTIDE SEQUENCE</scope>
    <source>
        <strain evidence="9">RCC1130</strain>
    </source>
</reference>
<feature type="transmembrane region" description="Helical" evidence="7">
    <location>
        <begin position="38"/>
        <end position="58"/>
    </location>
</feature>
<feature type="transmembrane region" description="Helical" evidence="7">
    <location>
        <begin position="201"/>
        <end position="225"/>
    </location>
</feature>
<evidence type="ECO:0000256" key="3">
    <source>
        <dbReference type="ARBA" id="ARBA00022692"/>
    </source>
</evidence>
<keyword evidence="5 7" id="KW-0472">Membrane</keyword>
<accession>A0A7S0NU97</accession>
<dbReference type="EMBL" id="HBER01018683">
    <property type="protein sequence ID" value="CAD8534171.1"/>
    <property type="molecule type" value="Transcribed_RNA"/>
</dbReference>
<evidence type="ECO:0000313" key="9">
    <source>
        <dbReference type="EMBL" id="CAD8534171.1"/>
    </source>
</evidence>
<comment type="subcellular location">
    <subcellularLocation>
        <location evidence="7">Cell membrane</location>
        <topology evidence="7">Multi-pass membrane protein</topology>
    </subcellularLocation>
    <subcellularLocation>
        <location evidence="1">Membrane</location>
        <topology evidence="1">Multi-pass membrane protein</topology>
    </subcellularLocation>
</comment>
<comment type="caution">
    <text evidence="7">Lacks conserved residue(s) required for the propagation of feature annotation.</text>
</comment>
<evidence type="ECO:0000256" key="4">
    <source>
        <dbReference type="ARBA" id="ARBA00022989"/>
    </source>
</evidence>
<evidence type="ECO:0000256" key="5">
    <source>
        <dbReference type="ARBA" id="ARBA00023136"/>
    </source>
</evidence>
<feature type="region of interest" description="Disordered" evidence="8">
    <location>
        <begin position="316"/>
        <end position="343"/>
    </location>
</feature>
<feature type="transmembrane region" description="Helical" evidence="7">
    <location>
        <begin position="101"/>
        <end position="120"/>
    </location>
</feature>
<keyword evidence="3 7" id="KW-0812">Transmembrane</keyword>
<name>A0A7S0NU97_9EUKA</name>
<keyword evidence="4 7" id="KW-1133">Transmembrane helix</keyword>
<feature type="transmembrane region" description="Helical" evidence="7">
    <location>
        <begin position="78"/>
        <end position="95"/>
    </location>
</feature>
<feature type="transmembrane region" description="Helical" evidence="7">
    <location>
        <begin position="237"/>
        <end position="259"/>
    </location>
</feature>
<evidence type="ECO:0000256" key="2">
    <source>
        <dbReference type="ARBA" id="ARBA00007168"/>
    </source>
</evidence>
<dbReference type="PANTHER" id="PTHR12385:SF14">
    <property type="entry name" value="CHOLINE TRANSPORTER-LIKE 2"/>
    <property type="match status" value="1"/>
</dbReference>
<dbReference type="InterPro" id="IPR007603">
    <property type="entry name" value="Choline_transptr-like"/>
</dbReference>
<dbReference type="GO" id="GO:0005886">
    <property type="term" value="C:plasma membrane"/>
    <property type="evidence" value="ECO:0007669"/>
    <property type="project" value="UniProtKB-SubCell"/>
</dbReference>
<feature type="compositionally biased region" description="Polar residues" evidence="8">
    <location>
        <begin position="316"/>
        <end position="334"/>
    </location>
</feature>
<dbReference type="AlphaFoldDB" id="A0A7S0NU97"/>
<sequence>MAASIALLLFGGFFAMLFVSTGDLQLGRPGFGHILLDGWQELILVFFCVATVWAVVFVRHVQYCTIGGAVSQWYFKRAQLGSFPVAVALGTTLRYHTGSVALGSLLITALKFVRIVFLFLRRRTRFLGKRCAPKCGSRFARALCCYVECCLACFEKCLRALCRYAYTQLMISGHPFCKSAAEAFTLLTANLAGAATLRVIAAAYLALGKLLVAAACGTVGALILLSESPFKEELYSIWPPVVAIVVIALAVSMIFFGVYNMTIDTIFVCVCIEKDRKQLGLPTDGSAEVAVLLRDPDVIEGQPRRAGSLEQMVCAESTSGTRTARTTLPLSSPDTPRDADLQI</sequence>
<proteinExistence type="inferred from homology"/>
<keyword evidence="6" id="KW-0325">Glycoprotein</keyword>
<dbReference type="Pfam" id="PF04515">
    <property type="entry name" value="Choline_transpo"/>
    <property type="match status" value="1"/>
</dbReference>
<comment type="function">
    <text evidence="7">Choline transporter.</text>
</comment>
<comment type="similarity">
    <text evidence="2 7">Belongs to the CTL (choline transporter-like) family.</text>
</comment>
<dbReference type="PANTHER" id="PTHR12385">
    <property type="entry name" value="CHOLINE TRANSPORTER-LIKE (SLC FAMILY 44)"/>
    <property type="match status" value="1"/>
</dbReference>
<protein>
    <recommendedName>
        <fullName evidence="7">Choline transporter-like protein</fullName>
    </recommendedName>
</protein>
<evidence type="ECO:0000256" key="6">
    <source>
        <dbReference type="ARBA" id="ARBA00023180"/>
    </source>
</evidence>
<evidence type="ECO:0000256" key="7">
    <source>
        <dbReference type="RuleBase" id="RU368066"/>
    </source>
</evidence>
<organism evidence="9">
    <name type="scientific">Calcidiscus leptoporus</name>
    <dbReference type="NCBI Taxonomy" id="127549"/>
    <lineage>
        <taxon>Eukaryota</taxon>
        <taxon>Haptista</taxon>
        <taxon>Haptophyta</taxon>
        <taxon>Prymnesiophyceae</taxon>
        <taxon>Coccolithales</taxon>
        <taxon>Calcidiscaceae</taxon>
        <taxon>Calcidiscus</taxon>
    </lineage>
</organism>